<gene>
    <name evidence="1" type="ORF">METZ01_LOCUS370391</name>
</gene>
<feature type="non-terminal residue" evidence="1">
    <location>
        <position position="1"/>
    </location>
</feature>
<dbReference type="EMBL" id="UINC01134169">
    <property type="protein sequence ID" value="SVD17537.1"/>
    <property type="molecule type" value="Genomic_DNA"/>
</dbReference>
<sequence length="263" mass="29120">PGLKVPVPCRYDEHSPDIELNRLLRAALRTATRTGDLSPHWRYRLRLQLAEFEGVTDTHSDPSWVDSWTPQPMERHYESSVRLASLILAGTSISSRFGEQPAHSFLLDMNTLFERYVTRRLQDASPDITVEAQPKSKLDETGKVDINPDIVFHQDGSPVAVADTKYKLLNAGKGEPSDYYQALAYATAYGLNEAWLIYARTPGEEPAGTIRVRNSPVTIRTVGLDLNVPIAQLDQQITALAELISDKPEPTEAPAGQLVGAES</sequence>
<dbReference type="PANTHER" id="PTHR38733:SF1">
    <property type="entry name" value="TYPE IV METHYL-DIRECTED RESTRICTION ENZYME ECOKMCRBC"/>
    <property type="match status" value="1"/>
</dbReference>
<reference evidence="1" key="1">
    <citation type="submission" date="2018-05" db="EMBL/GenBank/DDBJ databases">
        <authorList>
            <person name="Lanie J.A."/>
            <person name="Ng W.-L."/>
            <person name="Kazmierczak K.M."/>
            <person name="Andrzejewski T.M."/>
            <person name="Davidsen T.M."/>
            <person name="Wayne K.J."/>
            <person name="Tettelin H."/>
            <person name="Glass J.I."/>
            <person name="Rusch D."/>
            <person name="Podicherti R."/>
            <person name="Tsui H.-C.T."/>
            <person name="Winkler M.E."/>
        </authorList>
    </citation>
    <scope>NUCLEOTIDE SEQUENCE</scope>
</reference>
<dbReference type="Pfam" id="PF10117">
    <property type="entry name" value="McrBC"/>
    <property type="match status" value="1"/>
</dbReference>
<dbReference type="InterPro" id="IPR019292">
    <property type="entry name" value="McrC"/>
</dbReference>
<protein>
    <recommendedName>
        <fullName evidence="2">Restriction endonuclease</fullName>
    </recommendedName>
</protein>
<dbReference type="PANTHER" id="PTHR38733">
    <property type="entry name" value="PROTEIN MCRC"/>
    <property type="match status" value="1"/>
</dbReference>
<evidence type="ECO:0008006" key="2">
    <source>
        <dbReference type="Google" id="ProtNLM"/>
    </source>
</evidence>
<evidence type="ECO:0000313" key="1">
    <source>
        <dbReference type="EMBL" id="SVD17537.1"/>
    </source>
</evidence>
<organism evidence="1">
    <name type="scientific">marine metagenome</name>
    <dbReference type="NCBI Taxonomy" id="408172"/>
    <lineage>
        <taxon>unclassified sequences</taxon>
        <taxon>metagenomes</taxon>
        <taxon>ecological metagenomes</taxon>
    </lineage>
</organism>
<accession>A0A382T7S2</accession>
<name>A0A382T7S2_9ZZZZ</name>
<proteinExistence type="predicted"/>
<dbReference type="AlphaFoldDB" id="A0A382T7S2"/>